<name>A0A5M6ILR7_9PROT</name>
<dbReference type="InterPro" id="IPR006680">
    <property type="entry name" value="Amidohydro-rel"/>
</dbReference>
<dbReference type="InterPro" id="IPR052358">
    <property type="entry name" value="Aro_Compnd_Degr_Hydrolases"/>
</dbReference>
<dbReference type="SUPFAM" id="SSF51556">
    <property type="entry name" value="Metallo-dependent hydrolases"/>
    <property type="match status" value="1"/>
</dbReference>
<dbReference type="GO" id="GO:0016787">
    <property type="term" value="F:hydrolase activity"/>
    <property type="evidence" value="ECO:0007669"/>
    <property type="project" value="UniProtKB-KW"/>
</dbReference>
<dbReference type="InterPro" id="IPR032466">
    <property type="entry name" value="Metal_Hydrolase"/>
</dbReference>
<evidence type="ECO:0000259" key="1">
    <source>
        <dbReference type="Pfam" id="PF04909"/>
    </source>
</evidence>
<feature type="domain" description="Amidohydrolase-related" evidence="1">
    <location>
        <begin position="23"/>
        <end position="237"/>
    </location>
</feature>
<comment type="caution">
    <text evidence="2">The sequence shown here is derived from an EMBL/GenBank/DDBJ whole genome shotgun (WGS) entry which is preliminary data.</text>
</comment>
<sequence>MPQALTSHITDTHVALGESGDPAALAQYRAGMAAAGIGRCVVVQPECCGTDNAATLAAVAAVGPAARGVVILPEDITPRELDLLAAQGICGARCCLGGAITWEHLLRLAPRLNDRGWHVELVFDASEWPACEERVRAIPGWVVLFADFGEEPDAAAAAALLRTLEAGNAWVKLGAHVPQALARRLARQVPDRCLWASNWPVCQAPLPDLLAVVETWTDDRATRSQILETNPAALYGFS</sequence>
<evidence type="ECO:0000313" key="2">
    <source>
        <dbReference type="EMBL" id="KAA5608799.1"/>
    </source>
</evidence>
<dbReference type="Proteomes" id="UP000325255">
    <property type="component" value="Unassembled WGS sequence"/>
</dbReference>
<keyword evidence="3" id="KW-1185">Reference proteome</keyword>
<keyword evidence="2" id="KW-0378">Hydrolase</keyword>
<gene>
    <name evidence="2" type="ORF">F1189_27220</name>
</gene>
<dbReference type="EMBL" id="VWPK01000067">
    <property type="protein sequence ID" value="KAA5608799.1"/>
    <property type="molecule type" value="Genomic_DNA"/>
</dbReference>
<dbReference type="PANTHER" id="PTHR35563:SF2">
    <property type="entry name" value="BARREL METAL-DEPENDENT HYDROLASE, PUTATIVE (AFU_ORTHOLOGUE AFUA_1G16240)-RELATED"/>
    <property type="match status" value="1"/>
</dbReference>
<proteinExistence type="predicted"/>
<organism evidence="2 3">
    <name type="scientific">Rhodovastum atsumiense</name>
    <dbReference type="NCBI Taxonomy" id="504468"/>
    <lineage>
        <taxon>Bacteria</taxon>
        <taxon>Pseudomonadati</taxon>
        <taxon>Pseudomonadota</taxon>
        <taxon>Alphaproteobacteria</taxon>
        <taxon>Acetobacterales</taxon>
        <taxon>Acetobacteraceae</taxon>
        <taxon>Rhodovastum</taxon>
    </lineage>
</organism>
<reference evidence="2 3" key="1">
    <citation type="submission" date="2019-09" db="EMBL/GenBank/DDBJ databases">
        <title>Genome sequence of Rhodovastum atsumiense, a diverse member of the Acetobacteraceae family of non-sulfur purple photosynthetic bacteria.</title>
        <authorList>
            <person name="Meyer T."/>
            <person name="Kyndt J."/>
        </authorList>
    </citation>
    <scope>NUCLEOTIDE SEQUENCE [LARGE SCALE GENOMIC DNA]</scope>
    <source>
        <strain evidence="2 3">DSM 21279</strain>
    </source>
</reference>
<dbReference type="Gene3D" id="3.20.20.140">
    <property type="entry name" value="Metal-dependent hydrolases"/>
    <property type="match status" value="1"/>
</dbReference>
<dbReference type="Pfam" id="PF04909">
    <property type="entry name" value="Amidohydro_2"/>
    <property type="match status" value="1"/>
</dbReference>
<dbReference type="RefSeq" id="WP_150044894.1">
    <property type="nucleotide sequence ID" value="NZ_OW485601.1"/>
</dbReference>
<accession>A0A5M6ILR7</accession>
<dbReference type="AlphaFoldDB" id="A0A5M6ILR7"/>
<dbReference type="OrthoDB" id="9787654at2"/>
<protein>
    <submittedName>
        <fullName evidence="2">Amidohydrolase family protein</fullName>
    </submittedName>
</protein>
<evidence type="ECO:0000313" key="3">
    <source>
        <dbReference type="Proteomes" id="UP000325255"/>
    </source>
</evidence>
<dbReference type="PANTHER" id="PTHR35563">
    <property type="entry name" value="BARREL METAL-DEPENDENT HYDROLASE, PUTATIVE (AFU_ORTHOLOGUE AFUA_1G16240)-RELATED"/>
    <property type="match status" value="1"/>
</dbReference>